<proteinExistence type="predicted"/>
<keyword evidence="2" id="KW-1185">Reference proteome</keyword>
<dbReference type="EMBL" id="JBFNXR010000021">
    <property type="protein sequence ID" value="MEW9854753.1"/>
    <property type="molecule type" value="Genomic_DNA"/>
</dbReference>
<dbReference type="Gene3D" id="3.40.1530.20">
    <property type="entry name" value="Protein of unknown function (DUF1491)"/>
    <property type="match status" value="1"/>
</dbReference>
<dbReference type="Proteomes" id="UP001556118">
    <property type="component" value="Unassembled WGS sequence"/>
</dbReference>
<evidence type="ECO:0000313" key="2">
    <source>
        <dbReference type="Proteomes" id="UP001556118"/>
    </source>
</evidence>
<protein>
    <submittedName>
        <fullName evidence="1">DUF1491 family protein</fullName>
    </submittedName>
</protein>
<sequence length="109" mass="12292">MRLPTRLEATALIRRVESEGGFATVLAKGEPDAGSLLIVVAERGAQARAYERMPQLDGTRKWVLSKTEDSQDPQAFAAYLNRRSEQDGDLWIIELDVHQGERFIDDLTY</sequence>
<comment type="caution">
    <text evidence="1">The sequence shown here is derived from an EMBL/GenBank/DDBJ whole genome shotgun (WGS) entry which is preliminary data.</text>
</comment>
<dbReference type="InterPro" id="IPR009964">
    <property type="entry name" value="DUF1491"/>
</dbReference>
<dbReference type="RefSeq" id="WP_367771221.1">
    <property type="nucleotide sequence ID" value="NZ_JBFNXR010000021.1"/>
</dbReference>
<dbReference type="Pfam" id="PF07372">
    <property type="entry name" value="DUF1491"/>
    <property type="match status" value="1"/>
</dbReference>
<reference evidence="1 2" key="1">
    <citation type="submission" date="2024-06" db="EMBL/GenBank/DDBJ databases">
        <title>Novosphingobium rhizovicinus M1R2S20.</title>
        <authorList>
            <person name="Sun J.-Q."/>
        </authorList>
    </citation>
    <scope>NUCLEOTIDE SEQUENCE [LARGE SCALE GENOMIC DNA]</scope>
    <source>
        <strain evidence="1 2">M1R2S20</strain>
    </source>
</reference>
<name>A0ABV3R9I4_9SPHN</name>
<gene>
    <name evidence="1" type="ORF">ABUH87_06125</name>
</gene>
<accession>A0ABV3R9I4</accession>
<organism evidence="1 2">
    <name type="scientific">Novosphingobium rhizovicinum</name>
    <dbReference type="NCBI Taxonomy" id="3228928"/>
    <lineage>
        <taxon>Bacteria</taxon>
        <taxon>Pseudomonadati</taxon>
        <taxon>Pseudomonadota</taxon>
        <taxon>Alphaproteobacteria</taxon>
        <taxon>Sphingomonadales</taxon>
        <taxon>Sphingomonadaceae</taxon>
        <taxon>Novosphingobium</taxon>
    </lineage>
</organism>
<evidence type="ECO:0000313" key="1">
    <source>
        <dbReference type="EMBL" id="MEW9854753.1"/>
    </source>
</evidence>